<evidence type="ECO:0000313" key="3">
    <source>
        <dbReference type="EMBL" id="MBB5071659.1"/>
    </source>
</evidence>
<name>A0A840NQY0_9PSEU</name>
<keyword evidence="2" id="KW-0812">Transmembrane</keyword>
<dbReference type="AlphaFoldDB" id="A0A840NQY0"/>
<accession>A0A840NQY0</accession>
<evidence type="ECO:0000313" key="4">
    <source>
        <dbReference type="Proteomes" id="UP000580474"/>
    </source>
</evidence>
<sequence>MTRMLTPRWLLLHAVFIAAVIATAFLAWWQWDRAHEAGGSFQNLGYALQWPLFGVFTLCMWVWLIRMELQQHDPPQAASDTSEPAEPAEPEDDGAARRRRPLVPPPAPPVEVGEDPQLAEYNRYLAELNDADQRAG</sequence>
<evidence type="ECO:0000256" key="2">
    <source>
        <dbReference type="SAM" id="Phobius"/>
    </source>
</evidence>
<gene>
    <name evidence="3" type="ORF">BJ969_004747</name>
</gene>
<organism evidence="3 4">
    <name type="scientific">Saccharopolyspora gloriosae</name>
    <dbReference type="NCBI Taxonomy" id="455344"/>
    <lineage>
        <taxon>Bacteria</taxon>
        <taxon>Bacillati</taxon>
        <taxon>Actinomycetota</taxon>
        <taxon>Actinomycetes</taxon>
        <taxon>Pseudonocardiales</taxon>
        <taxon>Pseudonocardiaceae</taxon>
        <taxon>Saccharopolyspora</taxon>
    </lineage>
</organism>
<dbReference type="GO" id="GO:0003677">
    <property type="term" value="F:DNA binding"/>
    <property type="evidence" value="ECO:0007669"/>
    <property type="project" value="UniProtKB-KW"/>
</dbReference>
<reference evidence="3 4" key="1">
    <citation type="submission" date="2020-08" db="EMBL/GenBank/DDBJ databases">
        <title>Sequencing the genomes of 1000 actinobacteria strains.</title>
        <authorList>
            <person name="Klenk H.-P."/>
        </authorList>
    </citation>
    <scope>NUCLEOTIDE SEQUENCE [LARGE SCALE GENOMIC DNA]</scope>
    <source>
        <strain evidence="3 4">DSM 45582</strain>
    </source>
</reference>
<comment type="caution">
    <text evidence="3">The sequence shown here is derived from an EMBL/GenBank/DDBJ whole genome shotgun (WGS) entry which is preliminary data.</text>
</comment>
<feature type="transmembrane region" description="Helical" evidence="2">
    <location>
        <begin position="9"/>
        <end position="31"/>
    </location>
</feature>
<feature type="transmembrane region" description="Helical" evidence="2">
    <location>
        <begin position="43"/>
        <end position="64"/>
    </location>
</feature>
<keyword evidence="2" id="KW-0472">Membrane</keyword>
<protein>
    <submittedName>
        <fullName evidence="3">DNA-binding transcriptional regulator of glucitol operon</fullName>
    </submittedName>
</protein>
<proteinExistence type="predicted"/>
<keyword evidence="3" id="KW-0238">DNA-binding</keyword>
<feature type="region of interest" description="Disordered" evidence="1">
    <location>
        <begin position="73"/>
        <end position="116"/>
    </location>
</feature>
<dbReference type="EMBL" id="JACHIV010000001">
    <property type="protein sequence ID" value="MBB5071659.1"/>
    <property type="molecule type" value="Genomic_DNA"/>
</dbReference>
<keyword evidence="2" id="KW-1133">Transmembrane helix</keyword>
<keyword evidence="4" id="KW-1185">Reference proteome</keyword>
<evidence type="ECO:0000256" key="1">
    <source>
        <dbReference type="SAM" id="MobiDB-lite"/>
    </source>
</evidence>
<dbReference type="Proteomes" id="UP000580474">
    <property type="component" value="Unassembled WGS sequence"/>
</dbReference>